<dbReference type="AlphaFoldDB" id="X0WH54"/>
<name>X0WH54_9ZZZZ</name>
<evidence type="ECO:0000259" key="1">
    <source>
        <dbReference type="PROSITE" id="PS51199"/>
    </source>
</evidence>
<dbReference type="Pfam" id="PF03796">
    <property type="entry name" value="DnaB_C"/>
    <property type="match status" value="1"/>
</dbReference>
<feature type="non-terminal residue" evidence="2">
    <location>
        <position position="1"/>
    </location>
</feature>
<reference evidence="2" key="1">
    <citation type="journal article" date="2014" name="Front. Microbiol.">
        <title>High frequency of phylogenetically diverse reductive dehalogenase-homologous genes in deep subseafloor sedimentary metagenomes.</title>
        <authorList>
            <person name="Kawai M."/>
            <person name="Futagami T."/>
            <person name="Toyoda A."/>
            <person name="Takaki Y."/>
            <person name="Nishi S."/>
            <person name="Hori S."/>
            <person name="Arai W."/>
            <person name="Tsubouchi T."/>
            <person name="Morono Y."/>
            <person name="Uchiyama I."/>
            <person name="Ito T."/>
            <person name="Fujiyama A."/>
            <person name="Inagaki F."/>
            <person name="Takami H."/>
        </authorList>
    </citation>
    <scope>NUCLEOTIDE SEQUENCE</scope>
    <source>
        <strain evidence="2">Expedition CK06-06</strain>
    </source>
</reference>
<accession>X0WH54</accession>
<dbReference type="GO" id="GO:0006260">
    <property type="term" value="P:DNA replication"/>
    <property type="evidence" value="ECO:0007669"/>
    <property type="project" value="InterPro"/>
</dbReference>
<dbReference type="EMBL" id="BARS01046496">
    <property type="protein sequence ID" value="GAG29985.1"/>
    <property type="molecule type" value="Genomic_DNA"/>
</dbReference>
<dbReference type="InterPro" id="IPR027417">
    <property type="entry name" value="P-loop_NTPase"/>
</dbReference>
<dbReference type="PANTHER" id="PTHR30153">
    <property type="entry name" value="REPLICATIVE DNA HELICASE DNAB"/>
    <property type="match status" value="1"/>
</dbReference>
<dbReference type="PROSITE" id="PS51199">
    <property type="entry name" value="SF4_HELICASE"/>
    <property type="match status" value="1"/>
</dbReference>
<dbReference type="PANTHER" id="PTHR30153:SF2">
    <property type="entry name" value="REPLICATIVE DNA HELICASE"/>
    <property type="match status" value="1"/>
</dbReference>
<feature type="non-terminal residue" evidence="2">
    <location>
        <position position="246"/>
    </location>
</feature>
<gene>
    <name evidence="2" type="ORF">S01H1_69990</name>
</gene>
<dbReference type="GO" id="GO:0005524">
    <property type="term" value="F:ATP binding"/>
    <property type="evidence" value="ECO:0007669"/>
    <property type="project" value="InterPro"/>
</dbReference>
<dbReference type="GO" id="GO:0005829">
    <property type="term" value="C:cytosol"/>
    <property type="evidence" value="ECO:0007669"/>
    <property type="project" value="TreeGrafter"/>
</dbReference>
<feature type="domain" description="SF4 helicase" evidence="1">
    <location>
        <begin position="7"/>
        <end position="246"/>
    </location>
</feature>
<dbReference type="Gene3D" id="3.40.50.300">
    <property type="entry name" value="P-loop containing nucleotide triphosphate hydrolases"/>
    <property type="match status" value="1"/>
</dbReference>
<evidence type="ECO:0000313" key="2">
    <source>
        <dbReference type="EMBL" id="GAG29985.1"/>
    </source>
</evidence>
<comment type="caution">
    <text evidence="2">The sequence shown here is derived from an EMBL/GenBank/DDBJ whole genome shotgun (WGS) entry which is preliminary data.</text>
</comment>
<dbReference type="InterPro" id="IPR007694">
    <property type="entry name" value="DNA_helicase_DnaB-like_C"/>
</dbReference>
<sequence length="246" mass="27699">LQRKTVDPEIWKGLDFGHVDLTKITGGARRSEFIVIAGAQKSGKTMWGLFLATEFSKQLKMQGNDEVVLVVSLEMRHSGLAGRVLSNLSDINVSKFRDFELDDDDWPKLDSGIAELEKLPVLWNVACYSIEGIEALVEEYKDQIRVVIVDYFQLMTTSSGTRRHEQLEDISRRLKQIAMMGDITVIALSQQTREALTDAKRAKDPNTLAGTQSLARDADMLLIILPHIKDGFDLPHIRDIYVALSR</sequence>
<protein>
    <recommendedName>
        <fullName evidence="1">SF4 helicase domain-containing protein</fullName>
    </recommendedName>
</protein>
<dbReference type="GO" id="GO:0003678">
    <property type="term" value="F:DNA helicase activity"/>
    <property type="evidence" value="ECO:0007669"/>
    <property type="project" value="InterPro"/>
</dbReference>
<proteinExistence type="predicted"/>
<organism evidence="2">
    <name type="scientific">marine sediment metagenome</name>
    <dbReference type="NCBI Taxonomy" id="412755"/>
    <lineage>
        <taxon>unclassified sequences</taxon>
        <taxon>metagenomes</taxon>
        <taxon>ecological metagenomes</taxon>
    </lineage>
</organism>
<dbReference type="SUPFAM" id="SSF52540">
    <property type="entry name" value="P-loop containing nucleoside triphosphate hydrolases"/>
    <property type="match status" value="1"/>
</dbReference>